<dbReference type="Gene3D" id="1.20.1270.60">
    <property type="entry name" value="Arfaptin homology (AH) domain/BAR domain"/>
    <property type="match status" value="1"/>
</dbReference>
<dbReference type="OrthoDB" id="9976382at2759"/>
<evidence type="ECO:0000256" key="2">
    <source>
        <dbReference type="ARBA" id="ARBA00022927"/>
    </source>
</evidence>
<feature type="domain" description="PX" evidence="7">
    <location>
        <begin position="225"/>
        <end position="300"/>
    </location>
</feature>
<keyword evidence="3" id="KW-0175">Coiled coil</keyword>
<dbReference type="InterPro" id="IPR036871">
    <property type="entry name" value="PX_dom_sf"/>
</dbReference>
<feature type="region of interest" description="Disordered" evidence="6">
    <location>
        <begin position="596"/>
        <end position="657"/>
    </location>
</feature>
<dbReference type="InterPro" id="IPR053055">
    <property type="entry name" value="VPS17"/>
</dbReference>
<dbReference type="GO" id="GO:0005768">
    <property type="term" value="C:endosome"/>
    <property type="evidence" value="ECO:0007669"/>
    <property type="project" value="TreeGrafter"/>
</dbReference>
<dbReference type="SUPFAM" id="SSF64268">
    <property type="entry name" value="PX domain"/>
    <property type="match status" value="1"/>
</dbReference>
<evidence type="ECO:0000256" key="3">
    <source>
        <dbReference type="ARBA" id="ARBA00023054"/>
    </source>
</evidence>
<dbReference type="InterPro" id="IPR037907">
    <property type="entry name" value="Vps17_PX"/>
</dbReference>
<evidence type="ECO:0000313" key="9">
    <source>
        <dbReference type="EMBL" id="TKA72656.1"/>
    </source>
</evidence>
<keyword evidence="10" id="KW-1185">Reference proteome</keyword>
<sequence>MTSYPDPPSPSSSSTSTSSKRPVIRTPSNLRFQRRTSERAFYEGALRDGTATMDYAAGASSPWANSPDASRTSFGDEPGGSRRDMPGPAIPEEPHGTNGGEEQQQQRGSYTHQTQQPGSWSPEQQQQWQYQQQQQQQQHHHQGQDRGSGEENRRPHSARYHNAPPHHQQQQPRQQHQPQYKLQAKITGLERAGKKDPILRFDVYVCNIYSLMSTNLPKFRTTQFRDIRRTHSEFEKLQAHLVASNPEALVPAVPPPSTSAGMGTDEDEARTKTAIQRWLNVVCSNDVLMRDEEMVFFVESDFGYSPVVRKRQPATGVRRKMLKQFAPPPDDTPELLESRPVVKAFYLGAMDAQQKVDRVVKHRRSLGVAESDLGTKIAALVPQEGHPGLANAYRRLGKVVQSTGDFHAAQGTAEATTLSDPFAYHSSDALIVKETLTNRHILLRELIQAQQSTRTKLNAADRLKASSSVKREKVDEAISALDEARSHESYLQQKTQRVTSNLLVEKRKWFARTAGDLRAGIREYVIRQIEAERRTLATLEAVRPDVRNIDASGGLSRLGREGHPVGRRASLVSSQGPRGDAWSGVARRAEGGVNRLSASGAGLEGVGEEEGEEGGEGVAGEQGAGGKGKGRKRGESGASSLANLKEEEEEDGRVDARNAAVRLAQTTF</sequence>
<feature type="compositionally biased region" description="Low complexity" evidence="6">
    <location>
        <begin position="165"/>
        <end position="179"/>
    </location>
</feature>
<dbReference type="CDD" id="cd06891">
    <property type="entry name" value="PX_Vps17p"/>
    <property type="match status" value="1"/>
</dbReference>
<dbReference type="GO" id="GO:0032266">
    <property type="term" value="F:phosphatidylinositol-3-phosphate binding"/>
    <property type="evidence" value="ECO:0007669"/>
    <property type="project" value="TreeGrafter"/>
</dbReference>
<dbReference type="FunFam" id="3.30.1520.10:FF:000034">
    <property type="entry name" value="Vacuolar protein sorting-associated protein 17"/>
    <property type="match status" value="1"/>
</dbReference>
<evidence type="ECO:0000259" key="8">
    <source>
        <dbReference type="Pfam" id="PF09325"/>
    </source>
</evidence>
<feature type="compositionally biased region" description="Polar residues" evidence="6">
    <location>
        <begin position="100"/>
        <end position="114"/>
    </location>
</feature>
<proteinExistence type="inferred from homology"/>
<evidence type="ECO:0000256" key="6">
    <source>
        <dbReference type="SAM" id="MobiDB-lite"/>
    </source>
</evidence>
<feature type="compositionally biased region" description="Pro residues" evidence="6">
    <location>
        <begin position="1"/>
        <end position="10"/>
    </location>
</feature>
<keyword evidence="1" id="KW-0813">Transport</keyword>
<feature type="region of interest" description="Disordered" evidence="6">
    <location>
        <begin position="553"/>
        <end position="583"/>
    </location>
</feature>
<dbReference type="GO" id="GO:0005829">
    <property type="term" value="C:cytosol"/>
    <property type="evidence" value="ECO:0007669"/>
    <property type="project" value="GOC"/>
</dbReference>
<feature type="region of interest" description="Disordered" evidence="6">
    <location>
        <begin position="1"/>
        <end position="38"/>
    </location>
</feature>
<dbReference type="InterPro" id="IPR027267">
    <property type="entry name" value="AH/BAR_dom_sf"/>
</dbReference>
<comment type="caution">
    <text evidence="9">The sequence shown here is derived from an EMBL/GenBank/DDBJ whole genome shotgun (WGS) entry which is preliminary data.</text>
</comment>
<keyword evidence="2" id="KW-0653">Protein transport</keyword>
<gene>
    <name evidence="9" type="ORF">B0A55_07246</name>
</gene>
<dbReference type="Pfam" id="PF09325">
    <property type="entry name" value="Vps5"/>
    <property type="match status" value="1"/>
</dbReference>
<accession>A0A4U0XAE0</accession>
<dbReference type="Gene3D" id="3.30.1520.10">
    <property type="entry name" value="Phox-like domain"/>
    <property type="match status" value="1"/>
</dbReference>
<dbReference type="GO" id="GO:0030905">
    <property type="term" value="C:retromer, tubulation complex"/>
    <property type="evidence" value="ECO:0007669"/>
    <property type="project" value="TreeGrafter"/>
</dbReference>
<feature type="compositionally biased region" description="Polar residues" evidence="6">
    <location>
        <begin position="62"/>
        <end position="73"/>
    </location>
</feature>
<feature type="compositionally biased region" description="Basic and acidic residues" evidence="6">
    <location>
        <begin position="142"/>
        <end position="154"/>
    </location>
</feature>
<dbReference type="STRING" id="329884.A0A4U0XAE0"/>
<feature type="compositionally biased region" description="Low complexity" evidence="6">
    <location>
        <begin position="115"/>
        <end position="137"/>
    </location>
</feature>
<dbReference type="FunFam" id="1.20.1270.60:FF:000046">
    <property type="entry name" value="Vacuolar protein sorting-associated protein 17"/>
    <property type="match status" value="1"/>
</dbReference>
<dbReference type="PIRSF" id="PIRSF011791">
    <property type="entry name" value="Vps17"/>
    <property type="match status" value="1"/>
</dbReference>
<dbReference type="PANTHER" id="PTHR47433">
    <property type="entry name" value="VACUOLAR PROTEIN SORTING-ASSOCIATED PROTEIN 17"/>
    <property type="match status" value="1"/>
</dbReference>
<evidence type="ECO:0000256" key="1">
    <source>
        <dbReference type="ARBA" id="ARBA00022448"/>
    </source>
</evidence>
<evidence type="ECO:0000256" key="5">
    <source>
        <dbReference type="ARBA" id="ARBA00073022"/>
    </source>
</evidence>
<feature type="domain" description="Sorting nexin/Vps5-like C-terminal" evidence="8">
    <location>
        <begin position="355"/>
        <end position="538"/>
    </location>
</feature>
<feature type="region of interest" description="Disordered" evidence="6">
    <location>
        <begin position="56"/>
        <end position="180"/>
    </location>
</feature>
<dbReference type="InterPro" id="IPR014461">
    <property type="entry name" value="Retromer_complex_Vps17"/>
</dbReference>
<evidence type="ECO:0000259" key="7">
    <source>
        <dbReference type="Pfam" id="PF00787"/>
    </source>
</evidence>
<evidence type="ECO:0000256" key="4">
    <source>
        <dbReference type="ARBA" id="ARBA00060860"/>
    </source>
</evidence>
<dbReference type="AlphaFoldDB" id="A0A4U0XAE0"/>
<evidence type="ECO:0000313" key="10">
    <source>
        <dbReference type="Proteomes" id="UP000309340"/>
    </source>
</evidence>
<dbReference type="InterPro" id="IPR015404">
    <property type="entry name" value="Vps5_C"/>
</dbReference>
<dbReference type="GO" id="GO:0042147">
    <property type="term" value="P:retrograde transport, endosome to Golgi"/>
    <property type="evidence" value="ECO:0007669"/>
    <property type="project" value="InterPro"/>
</dbReference>
<comment type="similarity">
    <text evidence="4">Belongs to the VPS17 family.</text>
</comment>
<protein>
    <recommendedName>
        <fullName evidence="5">Vacuolar protein sorting-associated protein 17</fullName>
    </recommendedName>
</protein>
<reference evidence="9 10" key="1">
    <citation type="submission" date="2017-03" db="EMBL/GenBank/DDBJ databases">
        <title>Genomes of endolithic fungi from Antarctica.</title>
        <authorList>
            <person name="Coleine C."/>
            <person name="Masonjones S."/>
            <person name="Stajich J.E."/>
        </authorList>
    </citation>
    <scope>NUCLEOTIDE SEQUENCE [LARGE SCALE GENOMIC DNA]</scope>
    <source>
        <strain evidence="9 10">CCFEE 5184</strain>
    </source>
</reference>
<name>A0A4U0XAE0_9PEZI</name>
<dbReference type="Pfam" id="PF00787">
    <property type="entry name" value="PX"/>
    <property type="match status" value="1"/>
</dbReference>
<dbReference type="Proteomes" id="UP000309340">
    <property type="component" value="Unassembled WGS sequence"/>
</dbReference>
<organism evidence="9 10">
    <name type="scientific">Friedmanniomyces simplex</name>
    <dbReference type="NCBI Taxonomy" id="329884"/>
    <lineage>
        <taxon>Eukaryota</taxon>
        <taxon>Fungi</taxon>
        <taxon>Dikarya</taxon>
        <taxon>Ascomycota</taxon>
        <taxon>Pezizomycotina</taxon>
        <taxon>Dothideomycetes</taxon>
        <taxon>Dothideomycetidae</taxon>
        <taxon>Mycosphaerellales</taxon>
        <taxon>Teratosphaeriaceae</taxon>
        <taxon>Friedmanniomyces</taxon>
    </lineage>
</organism>
<feature type="compositionally biased region" description="Gly residues" evidence="6">
    <location>
        <begin position="616"/>
        <end position="627"/>
    </location>
</feature>
<dbReference type="PANTHER" id="PTHR47433:SF1">
    <property type="entry name" value="VACUOLAR PROTEIN SORTING-ASSOCIATED PROTEIN 17"/>
    <property type="match status" value="1"/>
</dbReference>
<dbReference type="GO" id="GO:0006886">
    <property type="term" value="P:intracellular protein transport"/>
    <property type="evidence" value="ECO:0007669"/>
    <property type="project" value="TreeGrafter"/>
</dbReference>
<feature type="compositionally biased region" description="Acidic residues" evidence="6">
    <location>
        <begin position="606"/>
        <end position="615"/>
    </location>
</feature>
<dbReference type="InterPro" id="IPR001683">
    <property type="entry name" value="PX_dom"/>
</dbReference>
<dbReference type="EMBL" id="NAJQ01000300">
    <property type="protein sequence ID" value="TKA72656.1"/>
    <property type="molecule type" value="Genomic_DNA"/>
</dbReference>